<dbReference type="GO" id="GO:0005524">
    <property type="term" value="F:ATP binding"/>
    <property type="evidence" value="ECO:0007669"/>
    <property type="project" value="UniProtKB-KW"/>
</dbReference>
<dbReference type="SUPFAM" id="SSF52540">
    <property type="entry name" value="P-loop containing nucleoside triphosphate hydrolases"/>
    <property type="match status" value="1"/>
</dbReference>
<comment type="subunit">
    <text evidence="3">Heterotetramer of subunits RFC2, RFC3, RFC4 and RFC5 that can form a complex with RFC1.</text>
</comment>
<comment type="subcellular location">
    <subcellularLocation>
        <location evidence="1">Nucleus</location>
    </subcellularLocation>
</comment>
<protein>
    <submittedName>
        <fullName evidence="9">Replication factor C subunit</fullName>
    </submittedName>
</protein>
<evidence type="ECO:0000256" key="6">
    <source>
        <dbReference type="ARBA" id="ARBA00022840"/>
    </source>
</evidence>
<dbReference type="GO" id="GO:0003689">
    <property type="term" value="F:DNA clamp loader activity"/>
    <property type="evidence" value="ECO:0007669"/>
    <property type="project" value="TreeGrafter"/>
</dbReference>
<dbReference type="CDD" id="cd00009">
    <property type="entry name" value="AAA"/>
    <property type="match status" value="1"/>
</dbReference>
<dbReference type="NCBIfam" id="NF001679">
    <property type="entry name" value="PRK00440.1"/>
    <property type="match status" value="1"/>
</dbReference>
<evidence type="ECO:0000256" key="5">
    <source>
        <dbReference type="ARBA" id="ARBA00022741"/>
    </source>
</evidence>
<dbReference type="InterPro" id="IPR047854">
    <property type="entry name" value="RFC_lid"/>
</dbReference>
<dbReference type="AlphaFoldDB" id="A0A830HB97"/>
<keyword evidence="4" id="KW-0235">DNA replication</keyword>
<feature type="domain" description="AAA+ ATPase" evidence="8">
    <location>
        <begin position="46"/>
        <end position="176"/>
    </location>
</feature>
<evidence type="ECO:0000259" key="8">
    <source>
        <dbReference type="SMART" id="SM00382"/>
    </source>
</evidence>
<dbReference type="Pfam" id="PF00004">
    <property type="entry name" value="AAA"/>
    <property type="match status" value="1"/>
</dbReference>
<evidence type="ECO:0000313" key="9">
    <source>
        <dbReference type="EMBL" id="GHP02659.1"/>
    </source>
</evidence>
<dbReference type="SMART" id="SM00382">
    <property type="entry name" value="AAA"/>
    <property type="match status" value="1"/>
</dbReference>
<keyword evidence="10" id="KW-1185">Reference proteome</keyword>
<dbReference type="CDD" id="cd18140">
    <property type="entry name" value="HLD_clamp_RFC"/>
    <property type="match status" value="1"/>
</dbReference>
<dbReference type="Gene3D" id="1.10.8.60">
    <property type="match status" value="1"/>
</dbReference>
<evidence type="ECO:0000256" key="4">
    <source>
        <dbReference type="ARBA" id="ARBA00022705"/>
    </source>
</evidence>
<comment type="similarity">
    <text evidence="2">Belongs to the activator 1 small subunits family.</text>
</comment>
<evidence type="ECO:0000256" key="1">
    <source>
        <dbReference type="ARBA" id="ARBA00004123"/>
    </source>
</evidence>
<keyword evidence="6" id="KW-0067">ATP-binding</keyword>
<dbReference type="GO" id="GO:0006281">
    <property type="term" value="P:DNA repair"/>
    <property type="evidence" value="ECO:0007669"/>
    <property type="project" value="TreeGrafter"/>
</dbReference>
<dbReference type="EMBL" id="BNJQ01000003">
    <property type="protein sequence ID" value="GHP02659.1"/>
    <property type="molecule type" value="Genomic_DNA"/>
</dbReference>
<dbReference type="GO" id="GO:0005634">
    <property type="term" value="C:nucleus"/>
    <property type="evidence" value="ECO:0007669"/>
    <property type="project" value="UniProtKB-SubCell"/>
</dbReference>
<dbReference type="InterPro" id="IPR013748">
    <property type="entry name" value="Rep_factorC_C"/>
</dbReference>
<dbReference type="GO" id="GO:0005663">
    <property type="term" value="C:DNA replication factor C complex"/>
    <property type="evidence" value="ECO:0007669"/>
    <property type="project" value="TreeGrafter"/>
</dbReference>
<dbReference type="GO" id="GO:0003677">
    <property type="term" value="F:DNA binding"/>
    <property type="evidence" value="ECO:0007669"/>
    <property type="project" value="InterPro"/>
</dbReference>
<name>A0A830HB97_9CHLO</name>
<dbReference type="SUPFAM" id="SSF48019">
    <property type="entry name" value="post-AAA+ oligomerization domain-like"/>
    <property type="match status" value="1"/>
</dbReference>
<evidence type="ECO:0000256" key="7">
    <source>
        <dbReference type="ARBA" id="ARBA00023242"/>
    </source>
</evidence>
<keyword evidence="5" id="KW-0547">Nucleotide-binding</keyword>
<dbReference type="Pfam" id="PF08542">
    <property type="entry name" value="Rep_fac_C"/>
    <property type="match status" value="1"/>
</dbReference>
<evidence type="ECO:0000313" key="10">
    <source>
        <dbReference type="Proteomes" id="UP000660262"/>
    </source>
</evidence>
<dbReference type="InterPro" id="IPR027417">
    <property type="entry name" value="P-loop_NTPase"/>
</dbReference>
<dbReference type="PANTHER" id="PTHR11669">
    <property type="entry name" value="REPLICATION FACTOR C / DNA POLYMERASE III GAMMA-TAU SUBUNIT"/>
    <property type="match status" value="1"/>
</dbReference>
<comment type="caution">
    <text evidence="9">The sequence shown here is derived from an EMBL/GenBank/DDBJ whole genome shotgun (WGS) entry which is preliminary data.</text>
</comment>
<organism evidence="9 10">
    <name type="scientific">Pycnococcus provasolii</name>
    <dbReference type="NCBI Taxonomy" id="41880"/>
    <lineage>
        <taxon>Eukaryota</taxon>
        <taxon>Viridiplantae</taxon>
        <taxon>Chlorophyta</taxon>
        <taxon>Pseudoscourfieldiophyceae</taxon>
        <taxon>Pseudoscourfieldiales</taxon>
        <taxon>Pycnococcaceae</taxon>
        <taxon>Pycnococcus</taxon>
    </lineage>
</organism>
<dbReference type="Proteomes" id="UP000660262">
    <property type="component" value="Unassembled WGS sequence"/>
</dbReference>
<evidence type="ECO:0000256" key="3">
    <source>
        <dbReference type="ARBA" id="ARBA00011480"/>
    </source>
</evidence>
<proteinExistence type="inferred from homology"/>
<dbReference type="InterPro" id="IPR003959">
    <property type="entry name" value="ATPase_AAA_core"/>
</dbReference>
<dbReference type="GO" id="GO:0016887">
    <property type="term" value="F:ATP hydrolysis activity"/>
    <property type="evidence" value="ECO:0007669"/>
    <property type="project" value="InterPro"/>
</dbReference>
<gene>
    <name evidence="9" type="ORF">PPROV_000141500</name>
</gene>
<dbReference type="InterPro" id="IPR008921">
    <property type="entry name" value="DNA_pol3_clamp-load_cplx_C"/>
</dbReference>
<dbReference type="GO" id="GO:0006261">
    <property type="term" value="P:DNA-templated DNA replication"/>
    <property type="evidence" value="ECO:0007669"/>
    <property type="project" value="TreeGrafter"/>
</dbReference>
<dbReference type="PANTHER" id="PTHR11669:SF9">
    <property type="entry name" value="REPLICATION FACTOR C SUBUNIT 5"/>
    <property type="match status" value="1"/>
</dbReference>
<dbReference type="InterPro" id="IPR003593">
    <property type="entry name" value="AAA+_ATPase"/>
</dbReference>
<dbReference type="Gene3D" id="1.20.272.10">
    <property type="match status" value="1"/>
</dbReference>
<sequence length="338" mass="36857">MAHAPSSSSASSNVPWVEKYRPKNLDEVAAHKDIVDTIKRLARESKLPHLLLYGPPGTGKTSTVLALAQSMYGKHVKAMTLSLNASDDRGIDVVRRQIQDFASTRRLGSDDGPAFSLIILDECDAMTREAQMALRRVIEKYAKRTRFALICNQVSRLIPAIQSRCTRFRFAPLPVDCALARVKEVAAAENVELTDGGASALVKLSQGDMRRVLNTLQSAHLAHAKVDEEAVYATTGAPRPVDTERAMKSLLNASVSEAVKDIRHLQEARGISLLDLVRELLPYTMRIQGVPSGARARCLANLADTEHRISLGCAEKTQIGGVVAAFVELRDELVAVAQ</sequence>
<dbReference type="OrthoDB" id="4199794at2759"/>
<dbReference type="FunFam" id="3.40.50.300:FF:000129">
    <property type="entry name" value="Replication factor C subunit 5"/>
    <property type="match status" value="1"/>
</dbReference>
<reference evidence="9" key="1">
    <citation type="submission" date="2020-10" db="EMBL/GenBank/DDBJ databases">
        <title>Unveiling of a novel bifunctional photoreceptor, Dualchrome1, isolated from a cosmopolitan green alga.</title>
        <authorList>
            <person name="Suzuki S."/>
            <person name="Kawachi M."/>
        </authorList>
    </citation>
    <scope>NUCLEOTIDE SEQUENCE</scope>
    <source>
        <strain evidence="9">NIES 2893</strain>
    </source>
</reference>
<dbReference type="Gene3D" id="3.40.50.300">
    <property type="entry name" value="P-loop containing nucleotide triphosphate hydrolases"/>
    <property type="match status" value="1"/>
</dbReference>
<dbReference type="InterPro" id="IPR050238">
    <property type="entry name" value="DNA_Rep/Repair_Clamp_Loader"/>
</dbReference>
<evidence type="ECO:0000256" key="2">
    <source>
        <dbReference type="ARBA" id="ARBA00005378"/>
    </source>
</evidence>
<keyword evidence="7" id="KW-0539">Nucleus</keyword>
<accession>A0A830HB97</accession>